<accession>A0A5J4X606</accession>
<comment type="caution">
    <text evidence="1">The sequence shown here is derived from an EMBL/GenBank/DDBJ whole genome shotgun (WGS) entry which is preliminary data.</text>
</comment>
<protein>
    <submittedName>
        <fullName evidence="1">Uncharacterized protein</fullName>
    </submittedName>
</protein>
<organism evidence="1 2">
    <name type="scientific">Streblomastix strix</name>
    <dbReference type="NCBI Taxonomy" id="222440"/>
    <lineage>
        <taxon>Eukaryota</taxon>
        <taxon>Metamonada</taxon>
        <taxon>Preaxostyla</taxon>
        <taxon>Oxymonadida</taxon>
        <taxon>Streblomastigidae</taxon>
        <taxon>Streblomastix</taxon>
    </lineage>
</organism>
<dbReference type="AlphaFoldDB" id="A0A5J4X606"/>
<evidence type="ECO:0000313" key="1">
    <source>
        <dbReference type="EMBL" id="KAA6402677.1"/>
    </source>
</evidence>
<reference evidence="1 2" key="1">
    <citation type="submission" date="2019-03" db="EMBL/GenBank/DDBJ databases">
        <title>Single cell metagenomics reveals metabolic interactions within the superorganism composed of flagellate Streblomastix strix and complex community of Bacteroidetes bacteria on its surface.</title>
        <authorList>
            <person name="Treitli S.C."/>
            <person name="Kolisko M."/>
            <person name="Husnik F."/>
            <person name="Keeling P."/>
            <person name="Hampl V."/>
        </authorList>
    </citation>
    <scope>NUCLEOTIDE SEQUENCE [LARGE SCALE GENOMIC DNA]</scope>
    <source>
        <strain evidence="1">ST1C</strain>
    </source>
</reference>
<dbReference type="EMBL" id="SNRW01000202">
    <property type="protein sequence ID" value="KAA6402677.1"/>
    <property type="molecule type" value="Genomic_DNA"/>
</dbReference>
<name>A0A5J4X606_9EUKA</name>
<gene>
    <name evidence="1" type="ORF">EZS28_001794</name>
</gene>
<proteinExistence type="predicted"/>
<evidence type="ECO:0000313" key="2">
    <source>
        <dbReference type="Proteomes" id="UP000324800"/>
    </source>
</evidence>
<dbReference type="Proteomes" id="UP000324800">
    <property type="component" value="Unassembled WGS sequence"/>
</dbReference>
<sequence>MEQQIELIQAELAIAHGKVNTVEEYIQKTRTMSWLLHADEIVDEANSIAQAFIENDLFFNPPTDITIGKAKFPLNSLAQTGWIEASFGIREEGEPLIIVGKLRIKARLMNIVNVLGSNTQLSSILPE</sequence>